<dbReference type="SUPFAM" id="SSF52777">
    <property type="entry name" value="CoA-dependent acyltransferases"/>
    <property type="match status" value="1"/>
</dbReference>
<proteinExistence type="inferred from homology"/>
<evidence type="ECO:0000313" key="3">
    <source>
        <dbReference type="Proteomes" id="UP001642487"/>
    </source>
</evidence>
<protein>
    <recommendedName>
        <fullName evidence="4">Omega-hydroxypalmitate O-feruloyl transferase</fullName>
    </recommendedName>
</protein>
<evidence type="ECO:0008006" key="4">
    <source>
        <dbReference type="Google" id="ProtNLM"/>
    </source>
</evidence>
<organism evidence="2 3">
    <name type="scientific">Citrullus colocynthis</name>
    <name type="common">colocynth</name>
    <dbReference type="NCBI Taxonomy" id="252529"/>
    <lineage>
        <taxon>Eukaryota</taxon>
        <taxon>Viridiplantae</taxon>
        <taxon>Streptophyta</taxon>
        <taxon>Embryophyta</taxon>
        <taxon>Tracheophyta</taxon>
        <taxon>Spermatophyta</taxon>
        <taxon>Magnoliopsida</taxon>
        <taxon>eudicotyledons</taxon>
        <taxon>Gunneridae</taxon>
        <taxon>Pentapetalae</taxon>
        <taxon>rosids</taxon>
        <taxon>fabids</taxon>
        <taxon>Cucurbitales</taxon>
        <taxon>Cucurbitaceae</taxon>
        <taxon>Benincaseae</taxon>
        <taxon>Citrullus</taxon>
    </lineage>
</organism>
<dbReference type="PANTHER" id="PTHR31642">
    <property type="entry name" value="TRICHOTHECENE 3-O-ACETYLTRANSFERASE"/>
    <property type="match status" value="1"/>
</dbReference>
<reference evidence="2 3" key="1">
    <citation type="submission" date="2024-03" db="EMBL/GenBank/DDBJ databases">
        <authorList>
            <person name="Gkanogiannis A."/>
            <person name="Becerra Lopez-Lavalle L."/>
        </authorList>
    </citation>
    <scope>NUCLEOTIDE SEQUENCE [LARGE SCALE GENOMIC DNA]</scope>
</reference>
<keyword evidence="3" id="KW-1185">Reference proteome</keyword>
<dbReference type="InterPro" id="IPR050317">
    <property type="entry name" value="Plant_Fungal_Acyltransferase"/>
</dbReference>
<dbReference type="EMBL" id="OZ021741">
    <property type="protein sequence ID" value="CAK9326031.1"/>
    <property type="molecule type" value="Genomic_DNA"/>
</dbReference>
<evidence type="ECO:0000313" key="2">
    <source>
        <dbReference type="EMBL" id="CAK9326031.1"/>
    </source>
</evidence>
<dbReference type="PANTHER" id="PTHR31642:SF189">
    <property type="entry name" value="ACYLTRANSFERASE GLAUCE"/>
    <property type="match status" value="1"/>
</dbReference>
<dbReference type="Gene3D" id="3.30.559.10">
    <property type="entry name" value="Chloramphenicol acetyltransferase-like domain"/>
    <property type="match status" value="2"/>
</dbReference>
<dbReference type="InterPro" id="IPR023213">
    <property type="entry name" value="CAT-like_dom_sf"/>
</dbReference>
<gene>
    <name evidence="2" type="ORF">CITCOLO1_LOCUS18353</name>
</gene>
<evidence type="ECO:0000256" key="1">
    <source>
        <dbReference type="ARBA" id="ARBA00009861"/>
    </source>
</evidence>
<dbReference type="Proteomes" id="UP001642487">
    <property type="component" value="Chromosome 7"/>
</dbReference>
<dbReference type="Pfam" id="PF02458">
    <property type="entry name" value="Transferase"/>
    <property type="match status" value="1"/>
</dbReference>
<name>A0ABP0Z3Y7_9ROSI</name>
<accession>A0ABP0Z3Y7</accession>
<sequence>MGSFNQEAPPLLPQDLKVNIKECSVVFPSQLEPQKNSKLFLTNIDQVLNFSVETVHFFPPHSHFPPNVVTEKIKSTFSKLLVPYEFLAGRLKVNHENGRFEIDCNGGGAGFVVASSDYFLNEIGDLVYPNPAFQQLVTKSLDALFKPHDQPLVILQVTLFKCGGFSMGFSMNHCTLDGLSFRLFLDNFAALANNKPLAVTPCHDRHLLVARSPPRVTFPHHELLKLDTPLPSLDSSNASVFEATPQDLDFKIFKLTATDIAALKQKAQSITTGDRDDSHGGKKPRITGFNVVTALVWRCKALSFDAENNCERLSTLLYAVDIRPRMNPPLPTSYCGNAVLTVYATAKCKELEDRPFSRVVEMVAEAAAMMTDEYARSAIDWGELYKGFPNGEFLVSSWWRLGFAEVEYPWGKPRYSCPVVYHRKDIILLFPDMNESGKTNNGVNVLVALPKKQMEKFQTLFKEFMA</sequence>
<comment type="similarity">
    <text evidence="1">Belongs to the plant acyltransferase family.</text>
</comment>